<dbReference type="GO" id="GO:0046872">
    <property type="term" value="F:metal ion binding"/>
    <property type="evidence" value="ECO:0007669"/>
    <property type="project" value="UniProtKB-KW"/>
</dbReference>
<dbReference type="Pfam" id="PF00149">
    <property type="entry name" value="Metallophos"/>
    <property type="match status" value="1"/>
</dbReference>
<keyword evidence="7" id="KW-1185">Reference proteome</keyword>
<dbReference type="EMBL" id="GL349443">
    <property type="protein sequence ID" value="KNC46702.1"/>
    <property type="molecule type" value="Genomic_DNA"/>
</dbReference>
<dbReference type="SUPFAM" id="SSF56300">
    <property type="entry name" value="Metallo-dependent phosphatases"/>
    <property type="match status" value="1"/>
</dbReference>
<evidence type="ECO:0000313" key="7">
    <source>
        <dbReference type="Proteomes" id="UP000054408"/>
    </source>
</evidence>
<name>A0A0L0D2Z4_THETB</name>
<evidence type="ECO:0000259" key="5">
    <source>
        <dbReference type="SMART" id="SM00156"/>
    </source>
</evidence>
<evidence type="ECO:0000313" key="6">
    <source>
        <dbReference type="EMBL" id="KNC46702.1"/>
    </source>
</evidence>
<keyword evidence="4" id="KW-0464">Manganese</keyword>
<dbReference type="SMART" id="SM00156">
    <property type="entry name" value="PP2Ac"/>
    <property type="match status" value="1"/>
</dbReference>
<dbReference type="Proteomes" id="UP000054408">
    <property type="component" value="Unassembled WGS sequence"/>
</dbReference>
<keyword evidence="3" id="KW-0378">Hydrolase</keyword>
<accession>A0A0L0D2Z4</accession>
<dbReference type="PANTHER" id="PTHR45619">
    <property type="entry name" value="SERINE/THREONINE-PROTEIN PHOSPHATASE PP2A-RELATED"/>
    <property type="match status" value="1"/>
</dbReference>
<dbReference type="Gene3D" id="3.60.21.10">
    <property type="match status" value="1"/>
</dbReference>
<keyword evidence="2" id="KW-0479">Metal-binding</keyword>
<gene>
    <name evidence="6" type="ORF">AMSG_03139</name>
</gene>
<dbReference type="InterPro" id="IPR047129">
    <property type="entry name" value="PPA2-like"/>
</dbReference>
<evidence type="ECO:0000256" key="2">
    <source>
        <dbReference type="ARBA" id="ARBA00022723"/>
    </source>
</evidence>
<dbReference type="STRING" id="461836.A0A0L0D2Z4"/>
<dbReference type="RefSeq" id="XP_013760468.1">
    <property type="nucleotide sequence ID" value="XM_013905014.1"/>
</dbReference>
<dbReference type="GeneID" id="25562767"/>
<proteinExistence type="predicted"/>
<evidence type="ECO:0000256" key="4">
    <source>
        <dbReference type="ARBA" id="ARBA00023211"/>
    </source>
</evidence>
<dbReference type="GO" id="GO:0004722">
    <property type="term" value="F:protein serine/threonine phosphatase activity"/>
    <property type="evidence" value="ECO:0007669"/>
    <property type="project" value="UniProtKB-EC"/>
</dbReference>
<dbReference type="AlphaFoldDB" id="A0A0L0D2Z4"/>
<protein>
    <recommendedName>
        <fullName evidence="1">protein-serine/threonine phosphatase</fullName>
        <ecNumber evidence="1">3.1.3.16</ecNumber>
    </recommendedName>
</protein>
<feature type="domain" description="Serine/threonine specific protein phosphatases" evidence="5">
    <location>
        <begin position="28"/>
        <end position="294"/>
    </location>
</feature>
<dbReference type="InterPro" id="IPR004843">
    <property type="entry name" value="Calcineurin-like_PHP"/>
</dbReference>
<sequence length="312" mass="33102">MSRAQFSDNELDELLAGVREGKQLHVDVLSAAAGALEAKMIAVANVVDIAPPVAVVGDVHGSVSALREVFAVAGPLPDISYVFLGAYVNRGPASVAVMAELILCALRWPARCTLLRSGHETRAAAELYGLRDECMDLYGDEGPYEALLGVFNVLPIAATLGSVLVLHGGLSPSIESLDQLAALDRFMEIPPEGALTDLMWSMPASREPSDAAFSLSPRGLGYTYSEAALDTFLAANSLTTVITGNSLVHLGFAEIFPSKLYTVWSVPNYLGRCGNLGAVVHVLAPGAFVPIAFPAPSHHEPWPVARDLHIFE</sequence>
<dbReference type="eggNOG" id="KOG0372">
    <property type="taxonomic scope" value="Eukaryota"/>
</dbReference>
<dbReference type="InterPro" id="IPR029052">
    <property type="entry name" value="Metallo-depent_PP-like"/>
</dbReference>
<reference evidence="6 7" key="1">
    <citation type="submission" date="2010-05" db="EMBL/GenBank/DDBJ databases">
        <title>The Genome Sequence of Thecamonas trahens ATCC 50062.</title>
        <authorList>
            <consortium name="The Broad Institute Genome Sequencing Platform"/>
            <person name="Russ C."/>
            <person name="Cuomo C."/>
            <person name="Shea T."/>
            <person name="Young S.K."/>
            <person name="Zeng Q."/>
            <person name="Koehrsen M."/>
            <person name="Haas B."/>
            <person name="Borodovsky M."/>
            <person name="Guigo R."/>
            <person name="Alvarado L."/>
            <person name="Berlin A."/>
            <person name="Bochicchio J."/>
            <person name="Borenstein D."/>
            <person name="Chapman S."/>
            <person name="Chen Z."/>
            <person name="Freedman E."/>
            <person name="Gellesch M."/>
            <person name="Goldberg J."/>
            <person name="Griggs A."/>
            <person name="Gujja S."/>
            <person name="Heilman E."/>
            <person name="Heiman D."/>
            <person name="Hepburn T."/>
            <person name="Howarth C."/>
            <person name="Jen D."/>
            <person name="Larson L."/>
            <person name="Mehta T."/>
            <person name="Park D."/>
            <person name="Pearson M."/>
            <person name="Roberts A."/>
            <person name="Saif S."/>
            <person name="Shenoy N."/>
            <person name="Sisk P."/>
            <person name="Stolte C."/>
            <person name="Sykes S."/>
            <person name="Thomson T."/>
            <person name="Walk T."/>
            <person name="White J."/>
            <person name="Yandava C."/>
            <person name="Burger G."/>
            <person name="Gray M.W."/>
            <person name="Holland P.W.H."/>
            <person name="King N."/>
            <person name="Lang F.B.F."/>
            <person name="Roger A.J."/>
            <person name="Ruiz-Trillo I."/>
            <person name="Lander E."/>
            <person name="Nusbaum C."/>
        </authorList>
    </citation>
    <scope>NUCLEOTIDE SEQUENCE [LARGE SCALE GENOMIC DNA]</scope>
    <source>
        <strain evidence="6 7">ATCC 50062</strain>
    </source>
</reference>
<dbReference type="PRINTS" id="PR00114">
    <property type="entry name" value="STPHPHTASE"/>
</dbReference>
<dbReference type="InterPro" id="IPR006186">
    <property type="entry name" value="Ser/Thr-sp_prot-phosphatase"/>
</dbReference>
<dbReference type="EC" id="3.1.3.16" evidence="1"/>
<evidence type="ECO:0000256" key="3">
    <source>
        <dbReference type="ARBA" id="ARBA00022801"/>
    </source>
</evidence>
<evidence type="ECO:0000256" key="1">
    <source>
        <dbReference type="ARBA" id="ARBA00013081"/>
    </source>
</evidence>
<organism evidence="6 7">
    <name type="scientific">Thecamonas trahens ATCC 50062</name>
    <dbReference type="NCBI Taxonomy" id="461836"/>
    <lineage>
        <taxon>Eukaryota</taxon>
        <taxon>Apusozoa</taxon>
        <taxon>Apusomonadida</taxon>
        <taxon>Apusomonadidae</taxon>
        <taxon>Thecamonas</taxon>
    </lineage>
</organism>